<comment type="caution">
    <text evidence="2">The sequence shown here is derived from an EMBL/GenBank/DDBJ whole genome shotgun (WGS) entry which is preliminary data.</text>
</comment>
<dbReference type="Proteomes" id="UP000019487">
    <property type="component" value="Unassembled WGS sequence"/>
</dbReference>
<keyword evidence="3" id="KW-1185">Reference proteome</keyword>
<organism evidence="2 3">
    <name type="scientific">Sclerotinia borealis (strain F-4128)</name>
    <dbReference type="NCBI Taxonomy" id="1432307"/>
    <lineage>
        <taxon>Eukaryota</taxon>
        <taxon>Fungi</taxon>
        <taxon>Dikarya</taxon>
        <taxon>Ascomycota</taxon>
        <taxon>Pezizomycotina</taxon>
        <taxon>Leotiomycetes</taxon>
        <taxon>Helotiales</taxon>
        <taxon>Sclerotiniaceae</taxon>
        <taxon>Sclerotinia</taxon>
    </lineage>
</organism>
<name>W9CGL6_SCLBF</name>
<dbReference type="HOGENOM" id="CLU_708157_0_0_1"/>
<dbReference type="AlphaFoldDB" id="W9CGL6"/>
<dbReference type="EMBL" id="AYSA01000282">
    <property type="protein sequence ID" value="ESZ93874.1"/>
    <property type="molecule type" value="Genomic_DNA"/>
</dbReference>
<feature type="region of interest" description="Disordered" evidence="1">
    <location>
        <begin position="1"/>
        <end position="38"/>
    </location>
</feature>
<evidence type="ECO:0000313" key="2">
    <source>
        <dbReference type="EMBL" id="ESZ93874.1"/>
    </source>
</evidence>
<dbReference type="OrthoDB" id="3544745at2759"/>
<gene>
    <name evidence="2" type="ORF">SBOR_5732</name>
</gene>
<feature type="compositionally biased region" description="Polar residues" evidence="1">
    <location>
        <begin position="1"/>
        <end position="18"/>
    </location>
</feature>
<evidence type="ECO:0000256" key="1">
    <source>
        <dbReference type="SAM" id="MobiDB-lite"/>
    </source>
</evidence>
<proteinExistence type="predicted"/>
<accession>W9CGL6</accession>
<sequence length="395" mass="44967">MYPSQPNGALPNRSSQTEKQPHSKSDHDSRRGSHASNEGKAAVILLEGRQKDMVTQLILEEQEEGAEIKALEDKKGWKFTSTTAGKMFLRIQDKDTKTFIECNDFARDCEKAIRTDPRKKGAHVLSLATLLTPDKKAQHLKRLIALLSSKNKYAQYWTVGDLPDEWFKIDDAVLCSKEEQGVLLKEVDKKKKILEKSKSSKVEVDGKSKERRVLIDTIERKKKSHEKSKIGKVTVDEKSKDESRVLIDTLEKKMKVFKKLTGGKVEVDGNFKEEPRGLIDEVEKKKKIFEKSTSGKVEGDGKSKEEQQVLIDEVEEKRKIFEKSTSKVEVGGKSKDGNVQTKRVLEKWASSKVEIDEQSKKRRVLIDEVEKRKKVLVDGKSKIENVQAKKRHGIQ</sequence>
<evidence type="ECO:0000313" key="3">
    <source>
        <dbReference type="Proteomes" id="UP000019487"/>
    </source>
</evidence>
<feature type="compositionally biased region" description="Basic and acidic residues" evidence="1">
    <location>
        <begin position="19"/>
        <end position="31"/>
    </location>
</feature>
<protein>
    <submittedName>
        <fullName evidence="2">Uncharacterized protein</fullName>
    </submittedName>
</protein>
<reference evidence="2 3" key="1">
    <citation type="journal article" date="2014" name="Genome Announc.">
        <title>Draft genome sequence of Sclerotinia borealis, a psychrophilic plant pathogenic fungus.</title>
        <authorList>
            <person name="Mardanov A.V."/>
            <person name="Beletsky A.V."/>
            <person name="Kadnikov V.V."/>
            <person name="Ignatov A.N."/>
            <person name="Ravin N.V."/>
        </authorList>
    </citation>
    <scope>NUCLEOTIDE SEQUENCE [LARGE SCALE GENOMIC DNA]</scope>
    <source>
        <strain evidence="3">F-4157</strain>
    </source>
</reference>